<proteinExistence type="predicted"/>
<sequence>MSIIFRKPEKKAKFDTFKEYLPSMPWNRTEVSQFDLEEQRRKEEREERLKKLEEQTKKNNAEREQRYREQDESDRKNEELRKQREDNFKKRVHEIEQERTKKQIETDREFENRMKQLDEIAAQNIERQNDRHARILDATEREYESKIASKQRETQSFINSIQQASERNSNESKMRQQQIIDETNEHLRLADERSKQREDNFKKRVEEI</sequence>
<evidence type="ECO:0000313" key="3">
    <source>
        <dbReference type="Proteomes" id="UP001152747"/>
    </source>
</evidence>
<dbReference type="AlphaFoldDB" id="A0A9P1IWM9"/>
<gene>
    <name evidence="2" type="ORF">CAMP_LOCUS16287</name>
</gene>
<name>A0A9P1IWM9_9PELO</name>
<feature type="compositionally biased region" description="Basic and acidic residues" evidence="1">
    <location>
        <begin position="37"/>
        <end position="109"/>
    </location>
</feature>
<dbReference type="EMBL" id="CANHGI010000005">
    <property type="protein sequence ID" value="CAI5453650.1"/>
    <property type="molecule type" value="Genomic_DNA"/>
</dbReference>
<protein>
    <submittedName>
        <fullName evidence="2">Uncharacterized protein</fullName>
    </submittedName>
</protein>
<accession>A0A9P1IWM9</accession>
<reference evidence="2" key="1">
    <citation type="submission" date="2022-11" db="EMBL/GenBank/DDBJ databases">
        <authorList>
            <person name="Kikuchi T."/>
        </authorList>
    </citation>
    <scope>NUCLEOTIDE SEQUENCE</scope>
    <source>
        <strain evidence="2">PS1010</strain>
    </source>
</reference>
<feature type="region of interest" description="Disordered" evidence="1">
    <location>
        <begin position="28"/>
        <end position="109"/>
    </location>
</feature>
<dbReference type="Proteomes" id="UP001152747">
    <property type="component" value="Unassembled WGS sequence"/>
</dbReference>
<organism evidence="2 3">
    <name type="scientific">Caenorhabditis angaria</name>
    <dbReference type="NCBI Taxonomy" id="860376"/>
    <lineage>
        <taxon>Eukaryota</taxon>
        <taxon>Metazoa</taxon>
        <taxon>Ecdysozoa</taxon>
        <taxon>Nematoda</taxon>
        <taxon>Chromadorea</taxon>
        <taxon>Rhabditida</taxon>
        <taxon>Rhabditina</taxon>
        <taxon>Rhabditomorpha</taxon>
        <taxon>Rhabditoidea</taxon>
        <taxon>Rhabditidae</taxon>
        <taxon>Peloderinae</taxon>
        <taxon>Caenorhabditis</taxon>
    </lineage>
</organism>
<feature type="region of interest" description="Disordered" evidence="1">
    <location>
        <begin position="183"/>
        <end position="208"/>
    </location>
</feature>
<evidence type="ECO:0000313" key="2">
    <source>
        <dbReference type="EMBL" id="CAI5453650.1"/>
    </source>
</evidence>
<evidence type="ECO:0000256" key="1">
    <source>
        <dbReference type="SAM" id="MobiDB-lite"/>
    </source>
</evidence>
<keyword evidence="3" id="KW-1185">Reference proteome</keyword>
<comment type="caution">
    <text evidence="2">The sequence shown here is derived from an EMBL/GenBank/DDBJ whole genome shotgun (WGS) entry which is preliminary data.</text>
</comment>